<protein>
    <submittedName>
        <fullName evidence="1">Uncharacterized protein</fullName>
    </submittedName>
</protein>
<evidence type="ECO:0000313" key="1">
    <source>
        <dbReference type="EMBL" id="CAH1193211.1"/>
    </source>
</evidence>
<sequence length="65" mass="7936">MNFRASAVIPRFSDERSQGWILERKVNLILLQYPNFLLRFLPFRQLTSLRLVLKRLCRCVLMWHM</sequence>
<reference evidence="1" key="1">
    <citation type="submission" date="2022-01" db="EMBL/GenBank/DDBJ databases">
        <authorList>
            <person name="Criscuolo A."/>
        </authorList>
    </citation>
    <scope>NUCLEOTIDE SEQUENCE</scope>
    <source>
        <strain evidence="1">CIP111893</strain>
    </source>
</reference>
<dbReference type="Proteomes" id="UP000838686">
    <property type="component" value="Unassembled WGS sequence"/>
</dbReference>
<organism evidence="1 2">
    <name type="scientific">Paenibacillus plantiphilus</name>
    <dbReference type="NCBI Taxonomy" id="2905650"/>
    <lineage>
        <taxon>Bacteria</taxon>
        <taxon>Bacillati</taxon>
        <taxon>Bacillota</taxon>
        <taxon>Bacilli</taxon>
        <taxon>Bacillales</taxon>
        <taxon>Paenibacillaceae</taxon>
        <taxon>Paenibacillus</taxon>
    </lineage>
</organism>
<proteinExistence type="predicted"/>
<comment type="caution">
    <text evidence="1">The sequence shown here is derived from an EMBL/GenBank/DDBJ whole genome shotgun (WGS) entry which is preliminary data.</text>
</comment>
<evidence type="ECO:0000313" key="2">
    <source>
        <dbReference type="Proteomes" id="UP000838686"/>
    </source>
</evidence>
<name>A0ABN8FVJ4_9BACL</name>
<keyword evidence="2" id="KW-1185">Reference proteome</keyword>
<dbReference type="EMBL" id="CAKMMF010000002">
    <property type="protein sequence ID" value="CAH1193211.1"/>
    <property type="molecule type" value="Genomic_DNA"/>
</dbReference>
<gene>
    <name evidence="1" type="ORF">PAECIP111893_00405</name>
</gene>
<accession>A0ABN8FVJ4</accession>